<dbReference type="EMBL" id="JARBDR010000917">
    <property type="protein sequence ID" value="KAJ8302689.1"/>
    <property type="molecule type" value="Genomic_DNA"/>
</dbReference>
<proteinExistence type="predicted"/>
<name>A0ABQ9EBH3_TEGGR</name>
<gene>
    <name evidence="1" type="ORF">KUTeg_019085</name>
</gene>
<evidence type="ECO:0000313" key="2">
    <source>
        <dbReference type="Proteomes" id="UP001217089"/>
    </source>
</evidence>
<organism evidence="1 2">
    <name type="scientific">Tegillarca granosa</name>
    <name type="common">Malaysian cockle</name>
    <name type="synonym">Anadara granosa</name>
    <dbReference type="NCBI Taxonomy" id="220873"/>
    <lineage>
        <taxon>Eukaryota</taxon>
        <taxon>Metazoa</taxon>
        <taxon>Spiralia</taxon>
        <taxon>Lophotrochozoa</taxon>
        <taxon>Mollusca</taxon>
        <taxon>Bivalvia</taxon>
        <taxon>Autobranchia</taxon>
        <taxon>Pteriomorphia</taxon>
        <taxon>Arcoida</taxon>
        <taxon>Arcoidea</taxon>
        <taxon>Arcidae</taxon>
        <taxon>Tegillarca</taxon>
    </lineage>
</organism>
<sequence>MLFVVLHFGLDLFVKTHRKDFNENLRKRRHKYRSLCKLFQFIKTYETHCFIKTVMLGCKLKQVIFKNNFCFYIKNLYDLVFTSLPKINCKFRVVSLTNVGGLIDVIEDRIEFDVLILCLIMTYGLPLRQLADACRIAHYALLLRATTCPQAMIITMAKEIARFHAIE</sequence>
<evidence type="ECO:0000313" key="1">
    <source>
        <dbReference type="EMBL" id="KAJ8302689.1"/>
    </source>
</evidence>
<comment type="caution">
    <text evidence="1">The sequence shown here is derived from an EMBL/GenBank/DDBJ whole genome shotgun (WGS) entry which is preliminary data.</text>
</comment>
<dbReference type="Proteomes" id="UP001217089">
    <property type="component" value="Unassembled WGS sequence"/>
</dbReference>
<keyword evidence="2" id="KW-1185">Reference proteome</keyword>
<reference evidence="1 2" key="1">
    <citation type="submission" date="2022-12" db="EMBL/GenBank/DDBJ databases">
        <title>Chromosome-level genome of Tegillarca granosa.</title>
        <authorList>
            <person name="Kim J."/>
        </authorList>
    </citation>
    <scope>NUCLEOTIDE SEQUENCE [LARGE SCALE GENOMIC DNA]</scope>
    <source>
        <strain evidence="1">Teg-2019</strain>
        <tissue evidence="1">Adductor muscle</tissue>
    </source>
</reference>
<protein>
    <submittedName>
        <fullName evidence="1">Uncharacterized protein</fullName>
    </submittedName>
</protein>
<accession>A0ABQ9EBH3</accession>